<name>A0AAW8YHA6_PEDAC</name>
<protein>
    <recommendedName>
        <fullName evidence="3">YopX protein domain-containing protein</fullName>
    </recommendedName>
</protein>
<reference evidence="1" key="2">
    <citation type="submission" date="2023-10" db="EMBL/GenBank/DDBJ databases">
        <authorList>
            <person name="Khurajog B."/>
        </authorList>
    </citation>
    <scope>NUCLEOTIDE SEQUENCE</scope>
    <source>
        <strain evidence="1">BF9</strain>
    </source>
</reference>
<accession>A0AAW8YHA6</accession>
<sequence length="199" mass="23137">MNDGKITDFSGRTKQEEWKKIPRLLNKWTISRKDNAFTENIKVGDTFTDDDGGVWVIIQMIGIRTRSTLPRIANFIIYTDVIAQNAGIYDYEVKKHEVDFWRQTKVKTAKNSDGIKGYEPVYKIGDLINLSYGDYRTLGRVSNIVDYKLNFGSYSYSYDIEEIQPWPFAEIRNAVKKERLNNVELEPSSEKVTKINFKN</sequence>
<dbReference type="EMBL" id="JAWJAV010000003">
    <property type="protein sequence ID" value="MDV2621173.1"/>
    <property type="molecule type" value="Genomic_DNA"/>
</dbReference>
<evidence type="ECO:0000313" key="2">
    <source>
        <dbReference type="Proteomes" id="UP001280897"/>
    </source>
</evidence>
<reference evidence="1" key="1">
    <citation type="journal article" date="2023" name="PeerJ">
        <title>Selection and evaluation of lactic acid bacteria from chicken feces in Thailand as potential probiotics.</title>
        <authorList>
            <person name="Khurajog B."/>
            <person name="Disastra Y."/>
            <person name="Lawwyne L.D."/>
            <person name="Sirichokchatchawan W."/>
            <person name="Niyomtham W."/>
            <person name="Yindee J."/>
            <person name="Hampson D.J."/>
            <person name="Prapasarakul N."/>
        </authorList>
    </citation>
    <scope>NUCLEOTIDE SEQUENCE</scope>
    <source>
        <strain evidence="1">BF9</strain>
    </source>
</reference>
<dbReference type="Proteomes" id="UP001280897">
    <property type="component" value="Unassembled WGS sequence"/>
</dbReference>
<dbReference type="RefSeq" id="WP_317072146.1">
    <property type="nucleotide sequence ID" value="NZ_CP187822.1"/>
</dbReference>
<evidence type="ECO:0008006" key="3">
    <source>
        <dbReference type="Google" id="ProtNLM"/>
    </source>
</evidence>
<dbReference type="AlphaFoldDB" id="A0AAW8YHA6"/>
<gene>
    <name evidence="1" type="ORF">R0G89_05450</name>
</gene>
<comment type="caution">
    <text evidence="1">The sequence shown here is derived from an EMBL/GenBank/DDBJ whole genome shotgun (WGS) entry which is preliminary data.</text>
</comment>
<proteinExistence type="predicted"/>
<evidence type="ECO:0000313" key="1">
    <source>
        <dbReference type="EMBL" id="MDV2621173.1"/>
    </source>
</evidence>
<organism evidence="1 2">
    <name type="scientific">Pediococcus acidilactici</name>
    <dbReference type="NCBI Taxonomy" id="1254"/>
    <lineage>
        <taxon>Bacteria</taxon>
        <taxon>Bacillati</taxon>
        <taxon>Bacillota</taxon>
        <taxon>Bacilli</taxon>
        <taxon>Lactobacillales</taxon>
        <taxon>Lactobacillaceae</taxon>
        <taxon>Pediococcus</taxon>
        <taxon>Pediococcus acidilactici group</taxon>
    </lineage>
</organism>